<feature type="domain" description="DUF4396" evidence="3">
    <location>
        <begin position="73"/>
        <end position="208"/>
    </location>
</feature>
<dbReference type="Pfam" id="PF14342">
    <property type="entry name" value="DUF4396"/>
    <property type="match status" value="1"/>
</dbReference>
<evidence type="ECO:0000313" key="4">
    <source>
        <dbReference type="EMBL" id="MDN3562866.1"/>
    </source>
</evidence>
<keyword evidence="5" id="KW-1185">Reference proteome</keyword>
<evidence type="ECO:0000256" key="2">
    <source>
        <dbReference type="SAM" id="Phobius"/>
    </source>
</evidence>
<keyword evidence="2" id="KW-1133">Transmembrane helix</keyword>
<dbReference type="InterPro" id="IPR025509">
    <property type="entry name" value="DUF4396"/>
</dbReference>
<feature type="transmembrane region" description="Helical" evidence="2">
    <location>
        <begin position="76"/>
        <end position="103"/>
    </location>
</feature>
<proteinExistence type="predicted"/>
<feature type="transmembrane region" description="Helical" evidence="2">
    <location>
        <begin position="37"/>
        <end position="56"/>
    </location>
</feature>
<feature type="compositionally biased region" description="Low complexity" evidence="1">
    <location>
        <begin position="328"/>
        <end position="338"/>
    </location>
</feature>
<feature type="transmembrane region" description="Helical" evidence="2">
    <location>
        <begin position="277"/>
        <end position="297"/>
    </location>
</feature>
<dbReference type="RefSeq" id="WP_290314583.1">
    <property type="nucleotide sequence ID" value="NZ_JAUFPN010000005.1"/>
</dbReference>
<evidence type="ECO:0000313" key="5">
    <source>
        <dbReference type="Proteomes" id="UP001529369"/>
    </source>
</evidence>
<dbReference type="EMBL" id="JAUFPN010000005">
    <property type="protein sequence ID" value="MDN3562866.1"/>
    <property type="molecule type" value="Genomic_DNA"/>
</dbReference>
<name>A0ABT7ZZI2_9PROT</name>
<comment type="caution">
    <text evidence="4">The sequence shown here is derived from an EMBL/GenBank/DDBJ whole genome shotgun (WGS) entry which is preliminary data.</text>
</comment>
<evidence type="ECO:0000256" key="1">
    <source>
        <dbReference type="SAM" id="MobiDB-lite"/>
    </source>
</evidence>
<gene>
    <name evidence="4" type="ORF">QWZ14_00520</name>
</gene>
<dbReference type="Proteomes" id="UP001529369">
    <property type="component" value="Unassembled WGS sequence"/>
</dbReference>
<feature type="transmembrane region" description="Helical" evidence="2">
    <location>
        <begin position="179"/>
        <end position="199"/>
    </location>
</feature>
<accession>A0ABT7ZZI2</accession>
<keyword evidence="2" id="KW-0472">Membrane</keyword>
<feature type="transmembrane region" description="Helical" evidence="2">
    <location>
        <begin position="149"/>
        <end position="167"/>
    </location>
</feature>
<feature type="region of interest" description="Disordered" evidence="1">
    <location>
        <begin position="318"/>
        <end position="338"/>
    </location>
</feature>
<feature type="transmembrane region" description="Helical" evidence="2">
    <location>
        <begin position="110"/>
        <end position="129"/>
    </location>
</feature>
<sequence length="338" mass="35317">MIDATLIAWFVLTALSVAYVAWDAWARNPELTVMKWGWVLVTLYAGPVAAALYVLSCQEPSPGGHEGFVQPLWKQALGSTIHCLAGDATGIILAAAVTTALGLPMWLDTVVEYALGFGFGLLVFQALFMKDMLGGSYATALRRSFMPEWLSMNAVMAGMIPVMVTLMSRDMRAMEATSLRFWGVMSLATLVGAIVAYPVNVWLVAVRLKHGMGTVRVLGAGGHSLAMETARDPLMARATTRSTGDHAGMAGMGGGTDELATGHEALAMEGTASGPPLVSVTVLTLLLLGAGVVLADLSGGFRVRPMEMPMDMSDMSHGAAPAGGGGMDAARAVGPSGR</sequence>
<feature type="transmembrane region" description="Helical" evidence="2">
    <location>
        <begin position="6"/>
        <end position="25"/>
    </location>
</feature>
<organism evidence="4 5">
    <name type="scientific">Paeniroseomonas aquatica</name>
    <dbReference type="NCBI Taxonomy" id="373043"/>
    <lineage>
        <taxon>Bacteria</taxon>
        <taxon>Pseudomonadati</taxon>
        <taxon>Pseudomonadota</taxon>
        <taxon>Alphaproteobacteria</taxon>
        <taxon>Acetobacterales</taxon>
        <taxon>Acetobacteraceae</taxon>
        <taxon>Paeniroseomonas</taxon>
    </lineage>
</organism>
<protein>
    <submittedName>
        <fullName evidence="4">DUF4396 domain-containing protein</fullName>
    </submittedName>
</protein>
<reference evidence="5" key="1">
    <citation type="journal article" date="2019" name="Int. J. Syst. Evol. Microbiol.">
        <title>The Global Catalogue of Microorganisms (GCM) 10K type strain sequencing project: providing services to taxonomists for standard genome sequencing and annotation.</title>
        <authorList>
            <consortium name="The Broad Institute Genomics Platform"/>
            <consortium name="The Broad Institute Genome Sequencing Center for Infectious Disease"/>
            <person name="Wu L."/>
            <person name="Ma J."/>
        </authorList>
    </citation>
    <scope>NUCLEOTIDE SEQUENCE [LARGE SCALE GENOMIC DNA]</scope>
    <source>
        <strain evidence="5">CECT 7131</strain>
    </source>
</reference>
<evidence type="ECO:0000259" key="3">
    <source>
        <dbReference type="Pfam" id="PF14342"/>
    </source>
</evidence>
<keyword evidence="2" id="KW-0812">Transmembrane</keyword>